<protein>
    <submittedName>
        <fullName evidence="1">Uncharacterized protein</fullName>
    </submittedName>
</protein>
<feature type="non-terminal residue" evidence="1">
    <location>
        <position position="65"/>
    </location>
</feature>
<evidence type="ECO:0000313" key="2">
    <source>
        <dbReference type="Proteomes" id="UP001066276"/>
    </source>
</evidence>
<dbReference type="AlphaFoldDB" id="A0AAV7RBR3"/>
<comment type="caution">
    <text evidence="1">The sequence shown here is derived from an EMBL/GenBank/DDBJ whole genome shotgun (WGS) entry which is preliminary data.</text>
</comment>
<dbReference type="Proteomes" id="UP001066276">
    <property type="component" value="Chromosome 5"/>
</dbReference>
<proteinExistence type="predicted"/>
<accession>A0AAV7RBR3</accession>
<dbReference type="EMBL" id="JANPWB010000009">
    <property type="protein sequence ID" value="KAJ1150246.1"/>
    <property type="molecule type" value="Genomic_DNA"/>
</dbReference>
<keyword evidence="2" id="KW-1185">Reference proteome</keyword>
<sequence>MRSLRRATELSDRCAGVLEGAGRLRKSAALRLVVVSAVHHGNEKKQQSGLSAQRRILDTARRGWL</sequence>
<name>A0AAV7RBR3_PLEWA</name>
<organism evidence="1 2">
    <name type="scientific">Pleurodeles waltl</name>
    <name type="common">Iberian ribbed newt</name>
    <dbReference type="NCBI Taxonomy" id="8319"/>
    <lineage>
        <taxon>Eukaryota</taxon>
        <taxon>Metazoa</taxon>
        <taxon>Chordata</taxon>
        <taxon>Craniata</taxon>
        <taxon>Vertebrata</taxon>
        <taxon>Euteleostomi</taxon>
        <taxon>Amphibia</taxon>
        <taxon>Batrachia</taxon>
        <taxon>Caudata</taxon>
        <taxon>Salamandroidea</taxon>
        <taxon>Salamandridae</taxon>
        <taxon>Pleurodelinae</taxon>
        <taxon>Pleurodeles</taxon>
    </lineage>
</organism>
<reference evidence="1" key="1">
    <citation type="journal article" date="2022" name="bioRxiv">
        <title>Sequencing and chromosome-scale assembly of the giantPleurodeles waltlgenome.</title>
        <authorList>
            <person name="Brown T."/>
            <person name="Elewa A."/>
            <person name="Iarovenko S."/>
            <person name="Subramanian E."/>
            <person name="Araus A.J."/>
            <person name="Petzold A."/>
            <person name="Susuki M."/>
            <person name="Suzuki K.-i.T."/>
            <person name="Hayashi T."/>
            <person name="Toyoda A."/>
            <person name="Oliveira C."/>
            <person name="Osipova E."/>
            <person name="Leigh N.D."/>
            <person name="Simon A."/>
            <person name="Yun M.H."/>
        </authorList>
    </citation>
    <scope>NUCLEOTIDE SEQUENCE</scope>
    <source>
        <strain evidence="1">20211129_DDA</strain>
        <tissue evidence="1">Liver</tissue>
    </source>
</reference>
<gene>
    <name evidence="1" type="ORF">NDU88_003041</name>
</gene>
<evidence type="ECO:0000313" key="1">
    <source>
        <dbReference type="EMBL" id="KAJ1150246.1"/>
    </source>
</evidence>